<dbReference type="SUPFAM" id="SSF82153">
    <property type="entry name" value="FAS1 domain"/>
    <property type="match status" value="1"/>
</dbReference>
<dbReference type="Gene3D" id="2.30.180.10">
    <property type="entry name" value="FAS1 domain"/>
    <property type="match status" value="1"/>
</dbReference>
<organism evidence="4 5">
    <name type="scientific">Candida glabrata</name>
    <name type="common">Yeast</name>
    <name type="synonym">Torulopsis glabrata</name>
    <dbReference type="NCBI Taxonomy" id="5478"/>
    <lineage>
        <taxon>Eukaryota</taxon>
        <taxon>Fungi</taxon>
        <taxon>Dikarya</taxon>
        <taxon>Ascomycota</taxon>
        <taxon>Saccharomycotina</taxon>
        <taxon>Saccharomycetes</taxon>
        <taxon>Saccharomycetales</taxon>
        <taxon>Saccharomycetaceae</taxon>
        <taxon>Nakaseomyces</taxon>
    </lineage>
</organism>
<dbReference type="VEuPathDB" id="FungiDB:B1J91_M08734g"/>
<dbReference type="VEuPathDB" id="FungiDB:CAGL0M08734g"/>
<accession>A0A0W0DQ77</accession>
<keyword evidence="1 2" id="KW-0732">Signal</keyword>
<comment type="caution">
    <text evidence="4">The sequence shown here is derived from an EMBL/GenBank/DDBJ whole genome shotgun (WGS) entry which is preliminary data.</text>
</comment>
<dbReference type="OMA" id="IDSCLEW"/>
<dbReference type="PROSITE" id="PS50213">
    <property type="entry name" value="FAS1"/>
    <property type="match status" value="1"/>
</dbReference>
<dbReference type="VEuPathDB" id="FungiDB:GW608_M08679"/>
<dbReference type="PANTHER" id="PTHR28156">
    <property type="entry name" value="FAS1 DOMAIN-CONTAINING PROTEIN YDR262W"/>
    <property type="match status" value="1"/>
</dbReference>
<feature type="domain" description="FAS1" evidence="3">
    <location>
        <begin position="84"/>
        <end position="248"/>
    </location>
</feature>
<protein>
    <submittedName>
        <fullName evidence="4">FAS1 domain-containing protein</fullName>
    </submittedName>
</protein>
<feature type="signal peptide" evidence="2">
    <location>
        <begin position="1"/>
        <end position="16"/>
    </location>
</feature>
<dbReference type="InterPro" id="IPR036378">
    <property type="entry name" value="FAS1_dom_sf"/>
</dbReference>
<sequence length="253" mass="28424">MVALKYVLVPVALVAAKNIVEMITFRDENGKLHRRLAPEEYRGGVLDGEESRLLQKRDLEMHPPVDLGVYFSNRPIHRTIDVPDIYLDSQISVLTELDIFASYSRNDEKSYDMFRDPESDLIVIAPTNAAITALAKKPWQFPMDIDTMEQAGSSERDIDNAIHNNIVNFVRSHVVAYQKDTKTSKDGTVLLQSKQYSMQHSNGKGGDVLLKREGEKYCVASVVDEVFHDVQNIYSTKNGVILVIDATLSRPGA</sequence>
<evidence type="ECO:0000259" key="3">
    <source>
        <dbReference type="PROSITE" id="PS50213"/>
    </source>
</evidence>
<dbReference type="InterPro" id="IPR040200">
    <property type="entry name" value="Mug57-like"/>
</dbReference>
<dbReference type="InterPro" id="IPR000782">
    <property type="entry name" value="FAS1_domain"/>
</dbReference>
<dbReference type="EMBL" id="LLZZ01000117">
    <property type="protein sequence ID" value="KTB04139.1"/>
    <property type="molecule type" value="Genomic_DNA"/>
</dbReference>
<feature type="chain" id="PRO_5030019434" evidence="2">
    <location>
        <begin position="17"/>
        <end position="253"/>
    </location>
</feature>
<dbReference type="PhylomeDB" id="A0A0W0DQ77"/>
<dbReference type="VEuPathDB" id="FungiDB:GWK60_M08679"/>
<gene>
    <name evidence="4" type="ORF">AO440_004228</name>
</gene>
<evidence type="ECO:0000313" key="5">
    <source>
        <dbReference type="Proteomes" id="UP000054886"/>
    </source>
</evidence>
<dbReference type="Proteomes" id="UP000054886">
    <property type="component" value="Unassembled WGS sequence"/>
</dbReference>
<evidence type="ECO:0000256" key="1">
    <source>
        <dbReference type="ARBA" id="ARBA00022729"/>
    </source>
</evidence>
<dbReference type="PANTHER" id="PTHR28156:SF1">
    <property type="entry name" value="FAS1 DOMAIN-CONTAINING PROTEIN YDR262W"/>
    <property type="match status" value="1"/>
</dbReference>
<evidence type="ECO:0000313" key="4">
    <source>
        <dbReference type="EMBL" id="KTB04139.1"/>
    </source>
</evidence>
<proteinExistence type="predicted"/>
<dbReference type="VEuPathDB" id="FungiDB:GVI51_M08701"/>
<evidence type="ECO:0000256" key="2">
    <source>
        <dbReference type="SAM" id="SignalP"/>
    </source>
</evidence>
<dbReference type="AlphaFoldDB" id="A0A0W0DQ77"/>
<name>A0A0W0DQ77_CANGB</name>
<reference evidence="4 5" key="1">
    <citation type="submission" date="2015-10" db="EMBL/GenBank/DDBJ databases">
        <title>Draft genomes sequences of Candida glabrata isolates 1A, 1B, 2A, 2B, 3A and 3B.</title>
        <authorList>
            <person name="Haavelsrud O.E."/>
            <person name="Gaustad P."/>
        </authorList>
    </citation>
    <scope>NUCLEOTIDE SEQUENCE [LARGE SCALE GENOMIC DNA]</scope>
    <source>
        <strain evidence="4">910700640</strain>
    </source>
</reference>